<gene>
    <name evidence="5" type="ORF">GSOID_T00006243001</name>
</gene>
<proteinExistence type="predicted"/>
<dbReference type="GO" id="GO:0005737">
    <property type="term" value="C:cytoplasm"/>
    <property type="evidence" value="ECO:0007669"/>
    <property type="project" value="TreeGrafter"/>
</dbReference>
<evidence type="ECO:0000256" key="3">
    <source>
        <dbReference type="SAM" id="MobiDB-lite"/>
    </source>
</evidence>
<keyword evidence="4" id="KW-0472">Membrane</keyword>
<protein>
    <recommendedName>
        <fullName evidence="7">Leucine-rich repeat-containing protein 59</fullName>
    </recommendedName>
</protein>
<dbReference type="InterPro" id="IPR050216">
    <property type="entry name" value="LRR_domain-containing"/>
</dbReference>
<evidence type="ECO:0000256" key="2">
    <source>
        <dbReference type="ARBA" id="ARBA00022737"/>
    </source>
</evidence>
<name>E4WTM0_OIKDI</name>
<dbReference type="Proteomes" id="UP000001307">
    <property type="component" value="Unassembled WGS sequence"/>
</dbReference>
<dbReference type="InterPro" id="IPR003591">
    <property type="entry name" value="Leu-rich_rpt_typical-subtyp"/>
</dbReference>
<keyword evidence="1" id="KW-0433">Leucine-rich repeat</keyword>
<evidence type="ECO:0000256" key="4">
    <source>
        <dbReference type="SAM" id="Phobius"/>
    </source>
</evidence>
<dbReference type="InParanoid" id="E4WTM0"/>
<dbReference type="Gene3D" id="3.80.10.10">
    <property type="entry name" value="Ribonuclease Inhibitor"/>
    <property type="match status" value="1"/>
</dbReference>
<accession>E4WTM0</accession>
<dbReference type="PANTHER" id="PTHR48051:SF1">
    <property type="entry name" value="RAS SUPPRESSOR PROTEIN 1"/>
    <property type="match status" value="1"/>
</dbReference>
<feature type="transmembrane region" description="Helical" evidence="4">
    <location>
        <begin position="241"/>
        <end position="258"/>
    </location>
</feature>
<dbReference type="InterPro" id="IPR001611">
    <property type="entry name" value="Leu-rich_rpt"/>
</dbReference>
<dbReference type="OrthoDB" id="1394818at2759"/>
<organism evidence="5 6">
    <name type="scientific">Oikopleura dioica</name>
    <name type="common">Tunicate</name>
    <dbReference type="NCBI Taxonomy" id="34765"/>
    <lineage>
        <taxon>Eukaryota</taxon>
        <taxon>Metazoa</taxon>
        <taxon>Chordata</taxon>
        <taxon>Tunicata</taxon>
        <taxon>Appendicularia</taxon>
        <taxon>Copelata</taxon>
        <taxon>Oikopleuridae</taxon>
        <taxon>Oikopleura</taxon>
    </lineage>
</organism>
<evidence type="ECO:0000313" key="5">
    <source>
        <dbReference type="EMBL" id="CBY07156.1"/>
    </source>
</evidence>
<dbReference type="PROSITE" id="PS51450">
    <property type="entry name" value="LRR"/>
    <property type="match status" value="1"/>
</dbReference>
<dbReference type="SUPFAM" id="SSF52058">
    <property type="entry name" value="L domain-like"/>
    <property type="match status" value="1"/>
</dbReference>
<evidence type="ECO:0000256" key="1">
    <source>
        <dbReference type="ARBA" id="ARBA00022614"/>
    </source>
</evidence>
<dbReference type="InterPro" id="IPR032675">
    <property type="entry name" value="LRR_dom_sf"/>
</dbReference>
<feature type="region of interest" description="Disordered" evidence="3">
    <location>
        <begin position="163"/>
        <end position="184"/>
    </location>
</feature>
<keyword evidence="4" id="KW-1133">Transmembrane helix</keyword>
<keyword evidence="4" id="KW-0812">Transmembrane</keyword>
<dbReference type="PANTHER" id="PTHR48051">
    <property type="match status" value="1"/>
</dbReference>
<dbReference type="AlphaFoldDB" id="E4WTM0"/>
<reference evidence="5 6" key="1">
    <citation type="journal article" date="2010" name="Science">
        <title>Plasticity of animal genome architecture unmasked by rapid evolution of a pelagic tunicate.</title>
        <authorList>
            <person name="Denoeud F."/>
            <person name="Henriet S."/>
            <person name="Mungpakdee S."/>
            <person name="Aury J.M."/>
            <person name="Da Silva C."/>
            <person name="Brinkmann H."/>
            <person name="Mikhaleva J."/>
            <person name="Olsen L.C."/>
            <person name="Jubin C."/>
            <person name="Canestro C."/>
            <person name="Bouquet J.M."/>
            <person name="Danks G."/>
            <person name="Poulain J."/>
            <person name="Campsteijn C."/>
            <person name="Adamski M."/>
            <person name="Cross I."/>
            <person name="Yadetie F."/>
            <person name="Muffato M."/>
            <person name="Louis A."/>
            <person name="Butcher S."/>
            <person name="Tsagkogeorga G."/>
            <person name="Konrad A."/>
            <person name="Singh S."/>
            <person name="Jensen M.F."/>
            <person name="Cong E.H."/>
            <person name="Eikeseth-Otteraa H."/>
            <person name="Noel B."/>
            <person name="Anthouard V."/>
            <person name="Porcel B.M."/>
            <person name="Kachouri-Lafond R."/>
            <person name="Nishino A."/>
            <person name="Ugolini M."/>
            <person name="Chourrout P."/>
            <person name="Nishida H."/>
            <person name="Aasland R."/>
            <person name="Huzurbazar S."/>
            <person name="Westhof E."/>
            <person name="Delsuc F."/>
            <person name="Lehrach H."/>
            <person name="Reinhardt R."/>
            <person name="Weissenbach J."/>
            <person name="Roy S.W."/>
            <person name="Artiguenave F."/>
            <person name="Postlethwait J.H."/>
            <person name="Manak J.R."/>
            <person name="Thompson E.M."/>
            <person name="Jaillon O."/>
            <person name="Du Pasquier L."/>
            <person name="Boudinot P."/>
            <person name="Liberles D.A."/>
            <person name="Volff J.N."/>
            <person name="Philippe H."/>
            <person name="Lenhard B."/>
            <person name="Roest Crollius H."/>
            <person name="Wincker P."/>
            <person name="Chourrout D."/>
        </authorList>
    </citation>
    <scope>NUCLEOTIDE SEQUENCE [LARGE SCALE GENOMIC DNA]</scope>
</reference>
<evidence type="ECO:0008006" key="7">
    <source>
        <dbReference type="Google" id="ProtNLM"/>
    </source>
</evidence>
<dbReference type="EMBL" id="FN653016">
    <property type="protein sequence ID" value="CBY07156.1"/>
    <property type="molecule type" value="Genomic_DNA"/>
</dbReference>
<keyword evidence="6" id="KW-1185">Reference proteome</keyword>
<dbReference type="Pfam" id="PF00560">
    <property type="entry name" value="LRR_1"/>
    <property type="match status" value="2"/>
</dbReference>
<sequence length="261" mass="29770">MAHKSKYYKELDDGVLDLSMQNLKVFPTADLLPLANRIRRLDLSRNYLTSLPAEISQFSKLSELDLSGNALCELPNQISKCSPISKLILEGNAITNLPEDFVELKRLFHLDLRGNPLSPHLQDAAGDCQSRRECELAAARVMKFQAVYQLKCIKVRKESEAKKRKEENRAKRAAQEAKLAEKERRRKAWEQEQLRKKLEADIFGSNDGELEDNAATDDECESAATIEIDLEQNRTRSMKKMFILALLIALLAVYFKFVQAQ</sequence>
<evidence type="ECO:0000313" key="6">
    <source>
        <dbReference type="Proteomes" id="UP000001307"/>
    </source>
</evidence>
<keyword evidence="2" id="KW-0677">Repeat</keyword>
<dbReference type="SMART" id="SM00369">
    <property type="entry name" value="LRR_TYP"/>
    <property type="match status" value="3"/>
</dbReference>